<dbReference type="Pfam" id="PF13173">
    <property type="entry name" value="AAA_14"/>
    <property type="match status" value="1"/>
</dbReference>
<reference evidence="3" key="1">
    <citation type="submission" date="2019-08" db="EMBL/GenBank/DDBJ databases">
        <authorList>
            <person name="Kucharzyk K."/>
            <person name="Murdoch R.W."/>
            <person name="Higgins S."/>
            <person name="Loffler F."/>
        </authorList>
    </citation>
    <scope>NUCLEOTIDE SEQUENCE</scope>
</reference>
<protein>
    <recommendedName>
        <fullName evidence="4">AAA+ ATPase domain-containing protein</fullName>
    </recommendedName>
</protein>
<feature type="domain" description="AAA" evidence="1">
    <location>
        <begin position="18"/>
        <end position="138"/>
    </location>
</feature>
<dbReference type="EMBL" id="VSSQ01002252">
    <property type="protein sequence ID" value="MPM14273.1"/>
    <property type="molecule type" value="Genomic_DNA"/>
</dbReference>
<accession>A0A644XJ77</accession>
<feature type="domain" description="DUF4143" evidence="2">
    <location>
        <begin position="184"/>
        <end position="340"/>
    </location>
</feature>
<dbReference type="InterPro" id="IPR041682">
    <property type="entry name" value="AAA_14"/>
</dbReference>
<dbReference type="Pfam" id="PF13635">
    <property type="entry name" value="DUF4143"/>
    <property type="match status" value="1"/>
</dbReference>
<evidence type="ECO:0000259" key="1">
    <source>
        <dbReference type="Pfam" id="PF13173"/>
    </source>
</evidence>
<dbReference type="SUPFAM" id="SSF52540">
    <property type="entry name" value="P-loop containing nucleoside triphosphate hydrolases"/>
    <property type="match status" value="1"/>
</dbReference>
<proteinExistence type="predicted"/>
<evidence type="ECO:0000259" key="2">
    <source>
        <dbReference type="Pfam" id="PF13635"/>
    </source>
</evidence>
<comment type="caution">
    <text evidence="3">The sequence shown here is derived from an EMBL/GenBank/DDBJ whole genome shotgun (WGS) entry which is preliminary data.</text>
</comment>
<name>A0A644XJ77_9ZZZZ</name>
<dbReference type="AlphaFoldDB" id="A0A644XJ77"/>
<dbReference type="PANTHER" id="PTHR43566:SF1">
    <property type="entry name" value="AAA+ ATPASE DOMAIN-CONTAINING PROTEIN"/>
    <property type="match status" value="1"/>
</dbReference>
<evidence type="ECO:0000313" key="3">
    <source>
        <dbReference type="EMBL" id="MPM14273.1"/>
    </source>
</evidence>
<sequence>MVQRFLEKIIKDKINTGKAIVLMGARQVGKTTLLKELFGWSGDSLWLNGDELDVQNLFENISSTRLKYICAGKKYLIIDEAQRIKDIGIKLKLVVDQLPDIQLIATGSSSFDLANEINEPLTGRKWEYKMYPLSFGEMVAHHGLMEEKRLIPHRLVYGYYPDVSNNPGREKEILKQLSDSYLYKDILMWEQIKKPEKLMKLLQAIAYQVGNQLSYSELGQMCQLDSKTVEKYVLLLEQCYVIFRLGSFSRNLRNELKSSKKIYFYDNGIRNAVIADFSFAENRSDIGALWENFIISERKKRLEYGLLWRNSWFWRTTDQKEIDYIEEGDGAIDSFEFKYNPLAKYKSPKLFLDNYPGSSFTLVTPDNIEDFLLLQKE</sequence>
<dbReference type="Gene3D" id="3.40.50.300">
    <property type="entry name" value="P-loop containing nucleotide triphosphate hydrolases"/>
    <property type="match status" value="1"/>
</dbReference>
<organism evidence="3">
    <name type="scientific">bioreactor metagenome</name>
    <dbReference type="NCBI Taxonomy" id="1076179"/>
    <lineage>
        <taxon>unclassified sequences</taxon>
        <taxon>metagenomes</taxon>
        <taxon>ecological metagenomes</taxon>
    </lineage>
</organism>
<dbReference type="InterPro" id="IPR025420">
    <property type="entry name" value="DUF4143"/>
</dbReference>
<dbReference type="InterPro" id="IPR027417">
    <property type="entry name" value="P-loop_NTPase"/>
</dbReference>
<gene>
    <name evidence="3" type="ORF">SDC9_60635</name>
</gene>
<dbReference type="PANTHER" id="PTHR43566">
    <property type="entry name" value="CONSERVED PROTEIN"/>
    <property type="match status" value="1"/>
</dbReference>
<evidence type="ECO:0008006" key="4">
    <source>
        <dbReference type="Google" id="ProtNLM"/>
    </source>
</evidence>